<feature type="transmembrane region" description="Helical" evidence="1">
    <location>
        <begin position="191"/>
        <end position="207"/>
    </location>
</feature>
<feature type="transmembrane region" description="Helical" evidence="1">
    <location>
        <begin position="352"/>
        <end position="372"/>
    </location>
</feature>
<sequence length="437" mass="50127">MKLVFDRKFYNNPRFWIFFIIIFNCVYKGIINYLKISDAINYLNDFACIILFIFILQKQKNNRLLGMTRSAGLLVLLLLITSFFSFIINLYSPMVFVWGIRTLFKFLIFFLACICYCDEKLIKKILDFLFYMLLINAFFVTIQYISGYSLDSAIGLFSSGNKIAGGSAGMNVLMCIVTVYAILSYLNKDKLLYFMIISLVLCIYISALAEIKVYYFELVMIVVLVAIVTKMSLKKIIVIFIIGIVLLYGINLYNQYYGSGYYYTSRGVSFFSLEAISEYIGLDGSSYGRFNSLNRVTAVPYVWDNFLITLPNKLFGLGVGYGDSVSSSLFSSGFLSNNSGLGYQFWTVSLELTNIGLIGLLLCFSLFIAVYVENIRAKKMMVRSNTLIQTSQICTLIFIILMFYNQSFILDIAAPFMFFVMSIPYILINEKKRFRRN</sequence>
<organism evidence="2 3">
    <name type="scientific">Amedibacillus hominis</name>
    <dbReference type="NCBI Taxonomy" id="2897776"/>
    <lineage>
        <taxon>Bacteria</taxon>
        <taxon>Bacillati</taxon>
        <taxon>Bacillota</taxon>
        <taxon>Erysipelotrichia</taxon>
        <taxon>Erysipelotrichales</taxon>
        <taxon>Erysipelotrichaceae</taxon>
        <taxon>Amedibacillus</taxon>
    </lineage>
</organism>
<keyword evidence="1" id="KW-1133">Transmembrane helix</keyword>
<accession>A0ABS9R307</accession>
<feature type="transmembrane region" description="Helical" evidence="1">
    <location>
        <begin position="68"/>
        <end position="88"/>
    </location>
</feature>
<feature type="transmembrane region" description="Helical" evidence="1">
    <location>
        <begin position="213"/>
        <end position="229"/>
    </location>
</feature>
<gene>
    <name evidence="2" type="ORF">LQE99_02650</name>
</gene>
<evidence type="ECO:0000313" key="2">
    <source>
        <dbReference type="EMBL" id="MCH4284032.1"/>
    </source>
</evidence>
<feature type="transmembrane region" description="Helical" evidence="1">
    <location>
        <begin position="384"/>
        <end position="403"/>
    </location>
</feature>
<keyword evidence="3" id="KW-1185">Reference proteome</keyword>
<dbReference type="RefSeq" id="WP_178695180.1">
    <property type="nucleotide sequence ID" value="NZ_JAKVPQ010000002.1"/>
</dbReference>
<feature type="transmembrane region" description="Helical" evidence="1">
    <location>
        <begin position="236"/>
        <end position="253"/>
    </location>
</feature>
<comment type="caution">
    <text evidence="2">The sequence shown here is derived from an EMBL/GenBank/DDBJ whole genome shotgun (WGS) entry which is preliminary data.</text>
</comment>
<keyword evidence="1" id="KW-0472">Membrane</keyword>
<feature type="transmembrane region" description="Helical" evidence="1">
    <location>
        <begin position="39"/>
        <end position="56"/>
    </location>
</feature>
<evidence type="ECO:0000256" key="1">
    <source>
        <dbReference type="SAM" id="Phobius"/>
    </source>
</evidence>
<protein>
    <submittedName>
        <fullName evidence="2">Uncharacterized protein</fullName>
    </submittedName>
</protein>
<name>A0ABS9R307_9FIRM</name>
<feature type="transmembrane region" description="Helical" evidence="1">
    <location>
        <begin position="166"/>
        <end position="186"/>
    </location>
</feature>
<reference evidence="2 3" key="1">
    <citation type="submission" date="2022-02" db="EMBL/GenBank/DDBJ databases">
        <title>Genome of Erysipelotrichaceae sp. nov. NSJ-176 isolated from human feces.</title>
        <authorList>
            <person name="Abdugheni R."/>
        </authorList>
    </citation>
    <scope>NUCLEOTIDE SEQUENCE [LARGE SCALE GENOMIC DNA]</scope>
    <source>
        <strain evidence="2 3">NSJ-176</strain>
    </source>
</reference>
<feature type="transmembrane region" description="Helical" evidence="1">
    <location>
        <begin position="15"/>
        <end position="33"/>
    </location>
</feature>
<keyword evidence="1" id="KW-0812">Transmembrane</keyword>
<evidence type="ECO:0000313" key="3">
    <source>
        <dbReference type="Proteomes" id="UP001202402"/>
    </source>
</evidence>
<feature type="transmembrane region" description="Helical" evidence="1">
    <location>
        <begin position="128"/>
        <end position="146"/>
    </location>
</feature>
<proteinExistence type="predicted"/>
<feature type="transmembrane region" description="Helical" evidence="1">
    <location>
        <begin position="94"/>
        <end position="116"/>
    </location>
</feature>
<dbReference type="EMBL" id="JAKVPQ010000002">
    <property type="protein sequence ID" value="MCH4284032.1"/>
    <property type="molecule type" value="Genomic_DNA"/>
</dbReference>
<feature type="transmembrane region" description="Helical" evidence="1">
    <location>
        <begin position="409"/>
        <end position="428"/>
    </location>
</feature>
<dbReference type="Proteomes" id="UP001202402">
    <property type="component" value="Unassembled WGS sequence"/>
</dbReference>